<dbReference type="RefSeq" id="WP_160904620.1">
    <property type="nucleotide sequence ID" value="NZ_CP102850.1"/>
</dbReference>
<evidence type="ECO:0000256" key="1">
    <source>
        <dbReference type="SAM" id="Phobius"/>
    </source>
</evidence>
<dbReference type="AlphaFoldDB" id="A0A6L7GWX1"/>
<accession>A0A6L7GWX1</accession>
<name>A0A6L7GWX1_9ACTN</name>
<evidence type="ECO:0000313" key="2">
    <source>
        <dbReference type="EMBL" id="MXP24420.1"/>
    </source>
</evidence>
<feature type="transmembrane region" description="Helical" evidence="1">
    <location>
        <begin position="69"/>
        <end position="89"/>
    </location>
</feature>
<gene>
    <name evidence="2" type="ORF">GIY30_24165</name>
</gene>
<proteinExistence type="predicted"/>
<sequence>MSNVPAFAARLRGAGVGIVAGAAAVPAHSLAGGMLPSTGMLVLVLAGCAGIGLMSAARGTTLRRLIGQLVVGQGALHLLLSVGSGHVHVPSAAMAAGHLGVAVLVGLGLWCAEHLIRVLLTSIRRVLRLLAVSASDAAPARRPVTHAAGCAPTLLSLASGRGTRGPPQFCAA</sequence>
<keyword evidence="1" id="KW-0472">Membrane</keyword>
<dbReference type="Proteomes" id="UP000475545">
    <property type="component" value="Unassembled WGS sequence"/>
</dbReference>
<dbReference type="EMBL" id="WMBR01000014">
    <property type="protein sequence ID" value="MXP24420.1"/>
    <property type="molecule type" value="Genomic_DNA"/>
</dbReference>
<keyword evidence="3" id="KW-1185">Reference proteome</keyword>
<comment type="caution">
    <text evidence="2">The sequence shown here is derived from an EMBL/GenBank/DDBJ whole genome shotgun (WGS) entry which is preliminary data.</text>
</comment>
<keyword evidence="1" id="KW-0812">Transmembrane</keyword>
<evidence type="ECO:0000313" key="3">
    <source>
        <dbReference type="Proteomes" id="UP000475545"/>
    </source>
</evidence>
<keyword evidence="1" id="KW-1133">Transmembrane helix</keyword>
<organism evidence="2 3">
    <name type="scientific">Gordonia mangrovi</name>
    <dbReference type="NCBI Taxonomy" id="2665643"/>
    <lineage>
        <taxon>Bacteria</taxon>
        <taxon>Bacillati</taxon>
        <taxon>Actinomycetota</taxon>
        <taxon>Actinomycetes</taxon>
        <taxon>Mycobacteriales</taxon>
        <taxon>Gordoniaceae</taxon>
        <taxon>Gordonia</taxon>
    </lineage>
</organism>
<feature type="transmembrane region" description="Helical" evidence="1">
    <location>
        <begin position="95"/>
        <end position="120"/>
    </location>
</feature>
<reference evidence="2 3" key="1">
    <citation type="submission" date="2019-11" db="EMBL/GenBank/DDBJ databases">
        <title>Gordonia sp. nov., a novel actinobacterium isolated from mangrove soil in Hainan.</title>
        <authorList>
            <person name="Huang X."/>
            <person name="Xie Y."/>
            <person name="Chu X."/>
            <person name="Xiao K."/>
        </authorList>
    </citation>
    <scope>NUCLEOTIDE SEQUENCE [LARGE SCALE GENOMIC DNA]</scope>
    <source>
        <strain evidence="2 3">HNM0687</strain>
    </source>
</reference>
<feature type="transmembrane region" description="Helical" evidence="1">
    <location>
        <begin position="39"/>
        <end position="57"/>
    </location>
</feature>
<protein>
    <submittedName>
        <fullName evidence="2">Uncharacterized protein</fullName>
    </submittedName>
</protein>